<organism evidence="3">
    <name type="scientific">Amphora coffeiformis</name>
    <dbReference type="NCBI Taxonomy" id="265554"/>
    <lineage>
        <taxon>Eukaryota</taxon>
        <taxon>Sar</taxon>
        <taxon>Stramenopiles</taxon>
        <taxon>Ochrophyta</taxon>
        <taxon>Bacillariophyta</taxon>
        <taxon>Bacillariophyceae</taxon>
        <taxon>Bacillariophycidae</taxon>
        <taxon>Thalassiophysales</taxon>
        <taxon>Catenulaceae</taxon>
        <taxon>Amphora</taxon>
    </lineage>
</organism>
<dbReference type="AlphaFoldDB" id="A0A7S3LAE7"/>
<evidence type="ECO:0000256" key="1">
    <source>
        <dbReference type="SAM" id="MobiDB-lite"/>
    </source>
</evidence>
<feature type="compositionally biased region" description="Polar residues" evidence="1">
    <location>
        <begin position="98"/>
        <end position="111"/>
    </location>
</feature>
<feature type="compositionally biased region" description="Basic and acidic residues" evidence="1">
    <location>
        <begin position="73"/>
        <end position="97"/>
    </location>
</feature>
<keyword evidence="2" id="KW-0732">Signal</keyword>
<sequence length="227" mass="25350">MSFRRSPAVLLGMIFMALHMTTAASESPRLRAGVVAAQVVEAPRVDDTDFRQQQRRKVEESLEVLYVDEDKEETRVHESEHLNEDKEETTVHERESMSQDANTVAKQSKPTATLAERETEDPLLMQEDSPSLMFLNLSLSLTAQRFLAFMAAVVGMILTAHQMSENPDGLYASLCRSILTVIRTVCRIATCKPCCAGDGRGASAHRHIPISTMEYAYKVTDPSVEFQ</sequence>
<gene>
    <name evidence="3" type="ORF">ACOF00016_LOCUS10146</name>
</gene>
<protein>
    <recommendedName>
        <fullName evidence="4">Transmembrane protein</fullName>
    </recommendedName>
</protein>
<evidence type="ECO:0008006" key="4">
    <source>
        <dbReference type="Google" id="ProtNLM"/>
    </source>
</evidence>
<feature type="signal peptide" evidence="2">
    <location>
        <begin position="1"/>
        <end position="23"/>
    </location>
</feature>
<evidence type="ECO:0000256" key="2">
    <source>
        <dbReference type="SAM" id="SignalP"/>
    </source>
</evidence>
<feature type="region of interest" description="Disordered" evidence="1">
    <location>
        <begin position="73"/>
        <end position="117"/>
    </location>
</feature>
<name>A0A7S3LAE7_9STRA</name>
<reference evidence="3" key="1">
    <citation type="submission" date="2021-01" db="EMBL/GenBank/DDBJ databases">
        <authorList>
            <person name="Corre E."/>
            <person name="Pelletier E."/>
            <person name="Niang G."/>
            <person name="Scheremetjew M."/>
            <person name="Finn R."/>
            <person name="Kale V."/>
            <person name="Holt S."/>
            <person name="Cochrane G."/>
            <person name="Meng A."/>
            <person name="Brown T."/>
            <person name="Cohen L."/>
        </authorList>
    </citation>
    <scope>NUCLEOTIDE SEQUENCE</scope>
    <source>
        <strain evidence="3">CCMP127</strain>
    </source>
</reference>
<proteinExistence type="predicted"/>
<accession>A0A7S3LAE7</accession>
<feature type="chain" id="PRO_5030840739" description="Transmembrane protein" evidence="2">
    <location>
        <begin position="24"/>
        <end position="227"/>
    </location>
</feature>
<evidence type="ECO:0000313" key="3">
    <source>
        <dbReference type="EMBL" id="CAE0412887.1"/>
    </source>
</evidence>
<dbReference type="EMBL" id="HBIM01012352">
    <property type="protein sequence ID" value="CAE0412887.1"/>
    <property type="molecule type" value="Transcribed_RNA"/>
</dbReference>